<keyword evidence="3" id="KW-1185">Reference proteome</keyword>
<accession>A0ABR9INL1</accession>
<evidence type="ECO:0000313" key="3">
    <source>
        <dbReference type="Proteomes" id="UP000620262"/>
    </source>
</evidence>
<proteinExistence type="predicted"/>
<feature type="coiled-coil region" evidence="1">
    <location>
        <begin position="39"/>
        <end position="85"/>
    </location>
</feature>
<protein>
    <recommendedName>
        <fullName evidence="4">Tetratricopeptide repeat protein</fullName>
    </recommendedName>
</protein>
<dbReference type="Pfam" id="PF13424">
    <property type="entry name" value="TPR_12"/>
    <property type="match status" value="1"/>
</dbReference>
<dbReference type="EMBL" id="JADBEC010000001">
    <property type="protein sequence ID" value="MBE1504783.1"/>
    <property type="molecule type" value="Genomic_DNA"/>
</dbReference>
<comment type="caution">
    <text evidence="2">The sequence shown here is derived from an EMBL/GenBank/DDBJ whole genome shotgun (WGS) entry which is preliminary data.</text>
</comment>
<gene>
    <name evidence="2" type="ORF">H4W29_001964</name>
</gene>
<dbReference type="PANTHER" id="PTHR46284:SF5">
    <property type="entry name" value="PROTEIN KINESIN LIGHT CHAIN-RELATED 3"/>
    <property type="match status" value="1"/>
</dbReference>
<name>A0ABR9INL1_RHIVS</name>
<dbReference type="PANTHER" id="PTHR46284">
    <property type="entry name" value="PROTEIN KINESIN LIGHT CHAIN-RELATED 3"/>
    <property type="match status" value="1"/>
</dbReference>
<dbReference type="Gene3D" id="1.25.40.10">
    <property type="entry name" value="Tetratricopeptide repeat domain"/>
    <property type="match status" value="1"/>
</dbReference>
<keyword evidence="1" id="KW-0175">Coiled coil</keyword>
<reference evidence="2 3" key="1">
    <citation type="submission" date="2020-10" db="EMBL/GenBank/DDBJ databases">
        <title>Sequencing the genomes of 1000 actinobacteria strains.</title>
        <authorList>
            <person name="Klenk H.-P."/>
        </authorList>
    </citation>
    <scope>NUCLEOTIDE SEQUENCE [LARGE SCALE GENOMIC DNA]</scope>
    <source>
        <strain evidence="2 3">DSM 7307</strain>
    </source>
</reference>
<dbReference type="SUPFAM" id="SSF48452">
    <property type="entry name" value="TPR-like"/>
    <property type="match status" value="1"/>
</dbReference>
<dbReference type="InterPro" id="IPR011990">
    <property type="entry name" value="TPR-like_helical_dom_sf"/>
</dbReference>
<sequence>MFGIRSINKIIGGSGNIQISGNVERIQIGITPEEHLNAIEKRTEEIRNQQIEIRNISESLLKAEANIAKQQIEYLQKQIDNLNEIIRDPQKYLEYVENAQIQLGALLHNLEEKRISGNLEELRREIKAGSFASAERLIEEIGKSSHLNSRLEAEMVSARATLAFLDLRFAEAETLSRRAFYLEPSINTLIGLLDQIEMNGDRGKLLATFNEAKAALSGDLDPYVIVRLLAVEALTNAAAGEFAHAKLVVKTAESAIRKLPAVDSDAEIQLAVCKASMAAAEDNQLAALKHFKAALKILQQNKDEDDLFITRIEANVAACLGELGRLQEAINITKDCVDKLRKAGDGGRYHLGIRLNNLGDFLVRSEREEEALDVLRESIDLAEKNLPARHPSLIRRQLNLALCLKRLGRAGSAIKELKSIQVNEAALNELDRRSLVKASDALFSYCADTERWVDALSAALYIQKIGAEYLGDKATIQALPHAISAIRNAIISGDFSKLKTRKQNIPALLRGRR</sequence>
<dbReference type="RefSeq" id="WP_192728758.1">
    <property type="nucleotide sequence ID" value="NZ_BAAAVL010000007.1"/>
</dbReference>
<dbReference type="Proteomes" id="UP000620262">
    <property type="component" value="Unassembled WGS sequence"/>
</dbReference>
<evidence type="ECO:0000313" key="2">
    <source>
        <dbReference type="EMBL" id="MBE1504783.1"/>
    </source>
</evidence>
<evidence type="ECO:0000256" key="1">
    <source>
        <dbReference type="SAM" id="Coils"/>
    </source>
</evidence>
<evidence type="ECO:0008006" key="4">
    <source>
        <dbReference type="Google" id="ProtNLM"/>
    </source>
</evidence>
<organism evidence="2 3">
    <name type="scientific">Rhizobium viscosum</name>
    <name type="common">Arthrobacter viscosus</name>
    <dbReference type="NCBI Taxonomy" id="1673"/>
    <lineage>
        <taxon>Bacteria</taxon>
        <taxon>Pseudomonadati</taxon>
        <taxon>Pseudomonadota</taxon>
        <taxon>Alphaproteobacteria</taxon>
        <taxon>Hyphomicrobiales</taxon>
        <taxon>Rhizobiaceae</taxon>
        <taxon>Rhizobium/Agrobacterium group</taxon>
        <taxon>Rhizobium</taxon>
    </lineage>
</organism>